<feature type="compositionally biased region" description="Basic and acidic residues" evidence="1">
    <location>
        <begin position="515"/>
        <end position="525"/>
    </location>
</feature>
<sequence>MRYWAKGIRKPHPSPRLACGIAIFSAVSLWSASASAACTQDGTTITCTGSDLGPISYTESDAVDELIIEDLTGDVSGSDGTAVSLVETGDDGSSDGDDGEAALPATVSFDGTNGSETWGITDATSVSVTVTSAGGEGATGESKSGRHETGGDGGDGATGGASVFTMNGGFITQTEGDSGIAVSSTGGAGGKGGEAGYTGTSNDDSDLYGGAGGSGNDANTATLTISDLSNPDGSDGIVVSGIATGISVTSTGGAGGMGGEARCDGEFSTCGAYSGAGGAGGAADDSGATITDTDISISDLSSVGIEVLSTGGNGGDGGLAKAIWADSYVGNTPTNGYGFGGAGGDAGSASLELTDSEISVADNSETALLGLAVSSTGGTGGEGNESYSNGLYPGFQTGWADGGDGGAASDASLTLTSSTVSVSLSADDAVGILISSTGGEGGSEGKLDGSFKNLPFEGADGGAGGDGASVLATMDSTSSIDATTTGAGGSMGAFTLMGAGGGGGDGGSGEDYEDGKDPTSDDDYKGAGIGGMGGSGGDVSGAMTTVSATTSGDDAFGIYLASLGGDGGTGAGGDGSGGDSSTIDVSFSSVTVQTGGDGSHGIYALSQGGAGGDSSSDGDGGDADWVKLTVTDGTVEVTGDSAYGIAAVSSAGSAGSGKLGETAGDVTLNVGADVTVSGSGGVGLYAESTGRTTSGTIDVTVYSGATITASDYATAAVSFVNGDSNTLTNDGTITTDDLASQSIYAVTSSGGALSVTNNGTFSGAVDFDTDYTNSFTNSTGATLIMNSEFVLGNGGTITNNGTISPGDTGLLLATGIKGNFTQGSDGTYLLDLDGKSTDLLIFETGDVTLDGSVAVNIISASEADGSSVIAEASDGSITSGLAATNTATASYTVTTGTVDEVTLTWYFSLDDSDLLGSASRNQSAVAGHLQNVLENGGLGKELTTLLNIVDEDEYVAALDTFASQIASDIQLTSLFSAQRFSDALLSCSVGDGVYRFIDEDQCAWMRAGGSGMERSSSNTNRPFDQTAWQFEGGGQFALHDNWFIGTGFSIGTQSLSVDDIADSDGNFYQGGVVAKHTMGNTLLSASLTGGYGDFDITRYLYSSDFAQGNETLWTLSGQISASHAFVRGGWYLKPRVDIGFDHVNMNGFTETGAGGASLTINDNAQTYYSIQPSIEIGGEIAAANGVLVRPSVSVGLTQFLGDAAPSTTASFSDTPAGIAPFTIGSEFDTTYFDVTAGLEVLATDRLSLSAEGFGQFSDSITSYGGSAKLAIRF</sequence>
<feature type="region of interest" description="Disordered" evidence="1">
    <location>
        <begin position="602"/>
        <end position="623"/>
    </location>
</feature>
<accession>A0AAE2ZTQ9</accession>
<reference evidence="4" key="1">
    <citation type="submission" date="2021-08" db="EMBL/GenBank/DDBJ databases">
        <title>Hoeflea bacterium WL0058 sp. nov., isolated from the sediment.</title>
        <authorList>
            <person name="Wang L."/>
            <person name="Zhang D."/>
        </authorList>
    </citation>
    <scope>NUCLEOTIDE SEQUENCE</scope>
    <source>
        <strain evidence="4">WL0058</strain>
    </source>
</reference>
<dbReference type="InterPro" id="IPR005546">
    <property type="entry name" value="Autotransporte_beta"/>
</dbReference>
<feature type="compositionally biased region" description="Acidic residues" evidence="1">
    <location>
        <begin position="88"/>
        <end position="100"/>
    </location>
</feature>
<dbReference type="Gene3D" id="2.40.128.130">
    <property type="entry name" value="Autotransporter beta-domain"/>
    <property type="match status" value="1"/>
</dbReference>
<proteinExistence type="predicted"/>
<keyword evidence="5" id="KW-1185">Reference proteome</keyword>
<feature type="region of interest" description="Disordered" evidence="1">
    <location>
        <begin position="131"/>
        <end position="158"/>
    </location>
</feature>
<name>A0AAE2ZTQ9_9HYPH</name>
<feature type="region of interest" description="Disordered" evidence="1">
    <location>
        <begin position="499"/>
        <end position="532"/>
    </location>
</feature>
<dbReference type="PROSITE" id="PS51208">
    <property type="entry name" value="AUTOTRANSPORTER"/>
    <property type="match status" value="1"/>
</dbReference>
<evidence type="ECO:0000313" key="5">
    <source>
        <dbReference type="Proteomes" id="UP001196509"/>
    </source>
</evidence>
<evidence type="ECO:0000259" key="3">
    <source>
        <dbReference type="PROSITE" id="PS51208"/>
    </source>
</evidence>
<dbReference type="AlphaFoldDB" id="A0AAE2ZTQ9"/>
<feature type="compositionally biased region" description="Gly residues" evidence="1">
    <location>
        <begin position="186"/>
        <end position="196"/>
    </location>
</feature>
<dbReference type="Pfam" id="PF03797">
    <property type="entry name" value="Autotransporter"/>
    <property type="match status" value="1"/>
</dbReference>
<feature type="signal peptide" evidence="2">
    <location>
        <begin position="1"/>
        <end position="36"/>
    </location>
</feature>
<feature type="region of interest" description="Disordered" evidence="1">
    <location>
        <begin position="184"/>
        <end position="203"/>
    </location>
</feature>
<organism evidence="4 5">
    <name type="scientific">Flavimaribacter sediminis</name>
    <dbReference type="NCBI Taxonomy" id="2865987"/>
    <lineage>
        <taxon>Bacteria</taxon>
        <taxon>Pseudomonadati</taxon>
        <taxon>Pseudomonadota</taxon>
        <taxon>Alphaproteobacteria</taxon>
        <taxon>Hyphomicrobiales</taxon>
        <taxon>Rhizobiaceae</taxon>
        <taxon>Flavimaribacter</taxon>
    </lineage>
</organism>
<dbReference type="RefSeq" id="WP_220231006.1">
    <property type="nucleotide sequence ID" value="NZ_JAICBX010000005.1"/>
</dbReference>
<feature type="chain" id="PRO_5041935091" evidence="2">
    <location>
        <begin position="37"/>
        <end position="1273"/>
    </location>
</feature>
<feature type="region of interest" description="Disordered" evidence="1">
    <location>
        <begin position="78"/>
        <end position="101"/>
    </location>
</feature>
<gene>
    <name evidence="4" type="ORF">K1W69_24130</name>
</gene>
<keyword evidence="2" id="KW-0732">Signal</keyword>
<dbReference type="SUPFAM" id="SSF103515">
    <property type="entry name" value="Autotransporter"/>
    <property type="match status" value="1"/>
</dbReference>
<dbReference type="Proteomes" id="UP001196509">
    <property type="component" value="Unassembled WGS sequence"/>
</dbReference>
<feature type="domain" description="Autotransporter" evidence="3">
    <location>
        <begin position="996"/>
        <end position="1273"/>
    </location>
</feature>
<dbReference type="SMART" id="SM00869">
    <property type="entry name" value="Autotransporter"/>
    <property type="match status" value="1"/>
</dbReference>
<evidence type="ECO:0000313" key="4">
    <source>
        <dbReference type="EMBL" id="MBW8640303.1"/>
    </source>
</evidence>
<dbReference type="InterPro" id="IPR036709">
    <property type="entry name" value="Autotransporte_beta_dom_sf"/>
</dbReference>
<protein>
    <submittedName>
        <fullName evidence="4">Autotransporter domain-containing protein</fullName>
    </submittedName>
</protein>
<comment type="caution">
    <text evidence="4">The sequence shown here is derived from an EMBL/GenBank/DDBJ whole genome shotgun (WGS) entry which is preliminary data.</text>
</comment>
<evidence type="ECO:0000256" key="2">
    <source>
        <dbReference type="SAM" id="SignalP"/>
    </source>
</evidence>
<evidence type="ECO:0000256" key="1">
    <source>
        <dbReference type="SAM" id="MobiDB-lite"/>
    </source>
</evidence>
<dbReference type="EMBL" id="JAICBX010000005">
    <property type="protein sequence ID" value="MBW8640303.1"/>
    <property type="molecule type" value="Genomic_DNA"/>
</dbReference>